<evidence type="ECO:0000256" key="3">
    <source>
        <dbReference type="PIRSR" id="PIRSR617939-1"/>
    </source>
</evidence>
<evidence type="ECO:0000256" key="4">
    <source>
        <dbReference type="PIRSR" id="PIRSR617939-2"/>
    </source>
</evidence>
<reference evidence="6 7" key="1">
    <citation type="journal article" date="2019" name="Sci. Rep.">
        <title>Comparative genomics of chytrid fungi reveal insights into the obligate biotrophic and pathogenic lifestyle of Synchytrium endobioticum.</title>
        <authorList>
            <person name="van de Vossenberg B.T.L.H."/>
            <person name="Warris S."/>
            <person name="Nguyen H.D.T."/>
            <person name="van Gent-Pelzer M.P.E."/>
            <person name="Joly D.L."/>
            <person name="van de Geest H.C."/>
            <person name="Bonants P.J.M."/>
            <person name="Smith D.S."/>
            <person name="Levesque C.A."/>
            <person name="van der Lee T.A.J."/>
        </authorList>
    </citation>
    <scope>NUCLEOTIDE SEQUENCE [LARGE SCALE GENOMIC DNA]</scope>
    <source>
        <strain evidence="6 7">CBS 675.73</strain>
    </source>
</reference>
<evidence type="ECO:0000313" key="7">
    <source>
        <dbReference type="Proteomes" id="UP000320333"/>
    </source>
</evidence>
<dbReference type="InterPro" id="IPR017939">
    <property type="entry name" value="G-Glutamylcylcotransferase"/>
</dbReference>
<keyword evidence="7" id="KW-1185">Reference proteome</keyword>
<dbReference type="OrthoDB" id="2017317at2759"/>
<dbReference type="InterPro" id="IPR013024">
    <property type="entry name" value="GGCT-like"/>
</dbReference>
<sequence>MSSQPIKPPPGHVYYFAYGSNMAAATMLRRQFHPVKSVVCVLPNYAISFNMAAIPYVEPAFATVYPIEDQDHVSLEQGLLTTAHGVVHLIPQNEFLRIVYSEGGNGHRDLAYNVETVTVNAVDSSECFEAVVFASPRELTSSDHWPSRRYLDLCVSGAIEQGLPPKYIEWMKNQPCYDPAKKTVLQRVGSYAFGIWFIPFTMLLFMPMVYLAKKEIKPPLLFPVCALGLSSLGRGVHKYAFRHIFGSGTNHA</sequence>
<dbReference type="CDD" id="cd06661">
    <property type="entry name" value="GGCT_like"/>
    <property type="match status" value="1"/>
</dbReference>
<feature type="transmembrane region" description="Helical" evidence="5">
    <location>
        <begin position="191"/>
        <end position="212"/>
    </location>
</feature>
<dbReference type="Proteomes" id="UP000320333">
    <property type="component" value="Unassembled WGS sequence"/>
</dbReference>
<dbReference type="PANTHER" id="PTHR12935:SF0">
    <property type="entry name" value="GAMMA-GLUTAMYLCYCLOTRANSFERASE"/>
    <property type="match status" value="1"/>
</dbReference>
<dbReference type="Pfam" id="PF13772">
    <property type="entry name" value="AIG2_2"/>
    <property type="match status" value="1"/>
</dbReference>
<keyword evidence="2" id="KW-0456">Lyase</keyword>
<dbReference type="EC" id="4.3.2.9" evidence="1"/>
<dbReference type="EMBL" id="QEAP01000357">
    <property type="protein sequence ID" value="TPX68437.1"/>
    <property type="molecule type" value="Genomic_DNA"/>
</dbReference>
<dbReference type="GO" id="GO:0003839">
    <property type="term" value="F:gamma-glutamylcyclotransferase activity"/>
    <property type="evidence" value="ECO:0007669"/>
    <property type="project" value="UniProtKB-EC"/>
</dbReference>
<comment type="caution">
    <text evidence="6">The sequence shown here is derived from an EMBL/GenBank/DDBJ whole genome shotgun (WGS) entry which is preliminary data.</text>
</comment>
<dbReference type="PANTHER" id="PTHR12935">
    <property type="entry name" value="GAMMA-GLUTAMYLCYCLOTRANSFERASE"/>
    <property type="match status" value="1"/>
</dbReference>
<evidence type="ECO:0000256" key="2">
    <source>
        <dbReference type="ARBA" id="ARBA00023239"/>
    </source>
</evidence>
<organism evidence="6 7">
    <name type="scientific">Chytriomyces confervae</name>
    <dbReference type="NCBI Taxonomy" id="246404"/>
    <lineage>
        <taxon>Eukaryota</taxon>
        <taxon>Fungi</taxon>
        <taxon>Fungi incertae sedis</taxon>
        <taxon>Chytridiomycota</taxon>
        <taxon>Chytridiomycota incertae sedis</taxon>
        <taxon>Chytridiomycetes</taxon>
        <taxon>Chytridiales</taxon>
        <taxon>Chytriomycetaceae</taxon>
        <taxon>Chytriomyces</taxon>
    </lineage>
</organism>
<feature type="active site" description="Proton acceptor" evidence="3">
    <location>
        <position position="102"/>
    </location>
</feature>
<evidence type="ECO:0000313" key="6">
    <source>
        <dbReference type="EMBL" id="TPX68437.1"/>
    </source>
</evidence>
<protein>
    <recommendedName>
        <fullName evidence="1">gamma-glutamylcyclotransferase</fullName>
        <ecNumber evidence="1">4.3.2.9</ecNumber>
    </recommendedName>
</protein>
<keyword evidence="5" id="KW-0812">Transmembrane</keyword>
<dbReference type="STRING" id="246404.A0A507EYK0"/>
<evidence type="ECO:0000256" key="1">
    <source>
        <dbReference type="ARBA" id="ARBA00012346"/>
    </source>
</evidence>
<keyword evidence="5" id="KW-0472">Membrane</keyword>
<gene>
    <name evidence="6" type="ORF">CcCBS67573_g07191</name>
</gene>
<proteinExistence type="predicted"/>
<evidence type="ECO:0000256" key="5">
    <source>
        <dbReference type="SAM" id="Phobius"/>
    </source>
</evidence>
<dbReference type="AlphaFoldDB" id="A0A507EYK0"/>
<accession>A0A507EYK0</accession>
<dbReference type="Gene3D" id="3.10.490.10">
    <property type="entry name" value="Gamma-glutamyl cyclotransferase-like"/>
    <property type="match status" value="1"/>
</dbReference>
<feature type="binding site" evidence="4">
    <location>
        <position position="150"/>
    </location>
    <ligand>
        <name>substrate</name>
    </ligand>
</feature>
<keyword evidence="5" id="KW-1133">Transmembrane helix</keyword>
<feature type="binding site" evidence="4">
    <location>
        <begin position="15"/>
        <end position="20"/>
    </location>
    <ligand>
        <name>substrate</name>
    </ligand>
</feature>
<name>A0A507EYK0_9FUNG</name>